<name>A0A835S8H1_9CHLO</name>
<evidence type="ECO:0000313" key="2">
    <source>
        <dbReference type="EMBL" id="KAG2422218.1"/>
    </source>
</evidence>
<feature type="region of interest" description="Disordered" evidence="1">
    <location>
        <begin position="57"/>
        <end position="77"/>
    </location>
</feature>
<evidence type="ECO:0000313" key="3">
    <source>
        <dbReference type="EMBL" id="KAG2422708.1"/>
    </source>
</evidence>
<proteinExistence type="predicted"/>
<comment type="caution">
    <text evidence="3">The sequence shown here is derived from an EMBL/GenBank/DDBJ whole genome shotgun (WGS) entry which is preliminary data.</text>
</comment>
<keyword evidence="4" id="KW-1185">Reference proteome</keyword>
<organism evidence="3 4">
    <name type="scientific">Chlamydomonas schloesseri</name>
    <dbReference type="NCBI Taxonomy" id="2026947"/>
    <lineage>
        <taxon>Eukaryota</taxon>
        <taxon>Viridiplantae</taxon>
        <taxon>Chlorophyta</taxon>
        <taxon>core chlorophytes</taxon>
        <taxon>Chlorophyceae</taxon>
        <taxon>CS clade</taxon>
        <taxon>Chlamydomonadales</taxon>
        <taxon>Chlamydomonadaceae</taxon>
        <taxon>Chlamydomonas</taxon>
    </lineage>
</organism>
<evidence type="ECO:0000313" key="4">
    <source>
        <dbReference type="Proteomes" id="UP000613740"/>
    </source>
</evidence>
<dbReference type="AlphaFoldDB" id="A0A835S8H1"/>
<dbReference type="EMBL" id="JAEHOD010000258">
    <property type="protein sequence ID" value="KAG2422218.1"/>
    <property type="molecule type" value="Genomic_DNA"/>
</dbReference>
<reference evidence="3" key="1">
    <citation type="journal article" date="2020" name="bioRxiv">
        <title>Comparative genomics of Chlamydomonas.</title>
        <authorList>
            <person name="Craig R.J."/>
            <person name="Hasan A.R."/>
            <person name="Ness R.W."/>
            <person name="Keightley P.D."/>
        </authorList>
    </citation>
    <scope>NUCLEOTIDE SEQUENCE</scope>
    <source>
        <strain evidence="3">CCAP 11/173</strain>
    </source>
</reference>
<dbReference type="EMBL" id="JAEHOD010000199">
    <property type="protein sequence ID" value="KAG2422708.1"/>
    <property type="molecule type" value="Genomic_DNA"/>
</dbReference>
<dbReference type="Proteomes" id="UP000613740">
    <property type="component" value="Unassembled WGS sequence"/>
</dbReference>
<evidence type="ECO:0000256" key="1">
    <source>
        <dbReference type="SAM" id="MobiDB-lite"/>
    </source>
</evidence>
<gene>
    <name evidence="3" type="ORF">HYH02_015400</name>
    <name evidence="2" type="ORF">HYH02_015472</name>
</gene>
<protein>
    <submittedName>
        <fullName evidence="3">Uncharacterized protein</fullName>
    </submittedName>
</protein>
<sequence length="116" mass="12254">MLAVLTHDDKKLNKYVAALQSSDPEAVHAVVEAAVLAHSEEDKRVIKELLEAAAEAMAKKPGDRMQSLQASSSRDARRDGDCMRAFVRKVRAIVHGGADGAAGPTIPAGAVVVELP</sequence>
<accession>A0A835S8H1</accession>